<keyword evidence="3" id="KW-1185">Reference proteome</keyword>
<accession>A0A5B7KMT6</accession>
<dbReference type="EMBL" id="VSRR010152556">
    <property type="protein sequence ID" value="MPD06698.1"/>
    <property type="molecule type" value="Genomic_DNA"/>
</dbReference>
<evidence type="ECO:0000313" key="2">
    <source>
        <dbReference type="EMBL" id="MPD06698.1"/>
    </source>
</evidence>
<reference evidence="2 3" key="1">
    <citation type="submission" date="2019-05" db="EMBL/GenBank/DDBJ databases">
        <title>Another draft genome of Portunus trituberculatus and its Hox gene families provides insights of decapod evolution.</title>
        <authorList>
            <person name="Jeong J.-H."/>
            <person name="Song I."/>
            <person name="Kim S."/>
            <person name="Choi T."/>
            <person name="Kim D."/>
            <person name="Ryu S."/>
            <person name="Kim W."/>
        </authorList>
    </citation>
    <scope>NUCLEOTIDE SEQUENCE [LARGE SCALE GENOMIC DNA]</scope>
    <source>
        <tissue evidence="2">Muscle</tissue>
    </source>
</reference>
<feature type="compositionally biased region" description="Basic and acidic residues" evidence="1">
    <location>
        <begin position="34"/>
        <end position="43"/>
    </location>
</feature>
<proteinExistence type="predicted"/>
<evidence type="ECO:0000313" key="3">
    <source>
        <dbReference type="Proteomes" id="UP000324222"/>
    </source>
</evidence>
<dbReference type="Proteomes" id="UP000324222">
    <property type="component" value="Unassembled WGS sequence"/>
</dbReference>
<dbReference type="AlphaFoldDB" id="A0A5B7KMT6"/>
<gene>
    <name evidence="2" type="ORF">E2C01_102522</name>
</gene>
<sequence>MKRREDTESCDVPGRWTAAFRPADRPHHKKPDLKRRALQEAEQKQLQLPLQSGPRTYGHVHREKP</sequence>
<organism evidence="2 3">
    <name type="scientific">Portunus trituberculatus</name>
    <name type="common">Swimming crab</name>
    <name type="synonym">Neptunus trituberculatus</name>
    <dbReference type="NCBI Taxonomy" id="210409"/>
    <lineage>
        <taxon>Eukaryota</taxon>
        <taxon>Metazoa</taxon>
        <taxon>Ecdysozoa</taxon>
        <taxon>Arthropoda</taxon>
        <taxon>Crustacea</taxon>
        <taxon>Multicrustacea</taxon>
        <taxon>Malacostraca</taxon>
        <taxon>Eumalacostraca</taxon>
        <taxon>Eucarida</taxon>
        <taxon>Decapoda</taxon>
        <taxon>Pleocyemata</taxon>
        <taxon>Brachyura</taxon>
        <taxon>Eubrachyura</taxon>
        <taxon>Portunoidea</taxon>
        <taxon>Portunidae</taxon>
        <taxon>Portuninae</taxon>
        <taxon>Portunus</taxon>
    </lineage>
</organism>
<feature type="region of interest" description="Disordered" evidence="1">
    <location>
        <begin position="1"/>
        <end position="65"/>
    </location>
</feature>
<comment type="caution">
    <text evidence="2">The sequence shown here is derived from an EMBL/GenBank/DDBJ whole genome shotgun (WGS) entry which is preliminary data.</text>
</comment>
<evidence type="ECO:0000256" key="1">
    <source>
        <dbReference type="SAM" id="MobiDB-lite"/>
    </source>
</evidence>
<name>A0A5B7KMT6_PORTR</name>
<protein>
    <submittedName>
        <fullName evidence="2">Uncharacterized protein</fullName>
    </submittedName>
</protein>